<keyword evidence="1" id="KW-1133">Transmembrane helix</keyword>
<comment type="caution">
    <text evidence="2">The sequence shown here is derived from an EMBL/GenBank/DDBJ whole genome shotgun (WGS) entry which is preliminary data.</text>
</comment>
<gene>
    <name evidence="2" type="ORF">A6J39_000520</name>
</gene>
<feature type="transmembrane region" description="Helical" evidence="1">
    <location>
        <begin position="6"/>
        <end position="27"/>
    </location>
</feature>
<dbReference type="InterPro" id="IPR017581">
    <property type="entry name" value="AtpR-like"/>
</dbReference>
<keyword evidence="1" id="KW-0812">Transmembrane</keyword>
<dbReference type="NCBIfam" id="TIGR03165">
    <property type="entry name" value="F1F0_chp_2"/>
    <property type="match status" value="1"/>
</dbReference>
<dbReference type="EMBL" id="NBTX02000001">
    <property type="protein sequence ID" value="PNL74010.1"/>
    <property type="molecule type" value="Genomic_DNA"/>
</dbReference>
<name>A0AAX0X0Q9_9GAMM</name>
<accession>A0AAX0X0Q9</accession>
<sequence>MTEGVELIQALLVGLLLGALFFGGLLWTIRQGVVSKRPALWFLSSFLLRTIVTLGGFYFILTEGQWMRLLICLLGFTLARFILTRRFGEAKQRHLSARINHAS</sequence>
<dbReference type="AlphaFoldDB" id="A0AAX0X0Q9"/>
<dbReference type="Proteomes" id="UP000192511">
    <property type="component" value="Unassembled WGS sequence"/>
</dbReference>
<organism evidence="2 3">
    <name type="scientific">Legionella anisa</name>
    <dbReference type="NCBI Taxonomy" id="28082"/>
    <lineage>
        <taxon>Bacteria</taxon>
        <taxon>Pseudomonadati</taxon>
        <taxon>Pseudomonadota</taxon>
        <taxon>Gammaproteobacteria</taxon>
        <taxon>Legionellales</taxon>
        <taxon>Legionellaceae</taxon>
        <taxon>Legionella</taxon>
    </lineage>
</organism>
<proteinExistence type="predicted"/>
<evidence type="ECO:0000256" key="1">
    <source>
        <dbReference type="SAM" id="Phobius"/>
    </source>
</evidence>
<evidence type="ECO:0000313" key="3">
    <source>
        <dbReference type="Proteomes" id="UP000192511"/>
    </source>
</evidence>
<dbReference type="Pfam" id="PF12966">
    <property type="entry name" value="AtpR"/>
    <property type="match status" value="1"/>
</dbReference>
<evidence type="ECO:0000313" key="2">
    <source>
        <dbReference type="EMBL" id="PNL74010.1"/>
    </source>
</evidence>
<keyword evidence="1" id="KW-0472">Membrane</keyword>
<protein>
    <submittedName>
        <fullName evidence="2">ATP synthase subunit I</fullName>
    </submittedName>
</protein>
<feature type="transmembrane region" description="Helical" evidence="1">
    <location>
        <begin position="39"/>
        <end position="60"/>
    </location>
</feature>
<feature type="transmembrane region" description="Helical" evidence="1">
    <location>
        <begin position="66"/>
        <end position="83"/>
    </location>
</feature>
<reference evidence="2" key="1">
    <citation type="submission" date="2017-12" db="EMBL/GenBank/DDBJ databases">
        <title>FDA dAtabase for Regulatory Grade micrObial Sequences (FDA-ARGOS): Supporting development and validation of Infectious Disease Dx tests.</title>
        <authorList>
            <person name="Kerrigan L."/>
            <person name="Tallon L.J."/>
            <person name="Sadzewicz L."/>
            <person name="Sengamalay N."/>
            <person name="Ott S."/>
            <person name="Godinez A."/>
            <person name="Nagaraj S."/>
            <person name="Vavikolanu K."/>
            <person name="Vyas G."/>
            <person name="Nadendla S."/>
            <person name="Aluvathingal J."/>
            <person name="Sichtig H."/>
        </authorList>
    </citation>
    <scope>NUCLEOTIDE SEQUENCE [LARGE SCALE GENOMIC DNA]</scope>
    <source>
        <strain evidence="2">FDAARGOS_200</strain>
    </source>
</reference>
<keyword evidence="3" id="KW-1185">Reference proteome</keyword>